<feature type="compositionally biased region" description="Polar residues" evidence="1">
    <location>
        <begin position="230"/>
        <end position="255"/>
    </location>
</feature>
<dbReference type="EMBL" id="JBEHCU010011870">
    <property type="protein sequence ID" value="KAL1376178.1"/>
    <property type="molecule type" value="Genomic_DNA"/>
</dbReference>
<dbReference type="Proteomes" id="UP001562425">
    <property type="component" value="Unassembled WGS sequence"/>
</dbReference>
<reference evidence="3 4" key="1">
    <citation type="submission" date="2024-05" db="EMBL/GenBank/DDBJ databases">
        <title>Culex pipiens pipiens assembly and annotation.</title>
        <authorList>
            <person name="Alout H."/>
            <person name="Durand T."/>
        </authorList>
    </citation>
    <scope>NUCLEOTIDE SEQUENCE [LARGE SCALE GENOMIC DNA]</scope>
    <source>
        <strain evidence="3">HA-2024</strain>
        <tissue evidence="3">Whole body</tissue>
    </source>
</reference>
<evidence type="ECO:0000256" key="1">
    <source>
        <dbReference type="SAM" id="MobiDB-lite"/>
    </source>
</evidence>
<accession>A0ABD1CIG7</accession>
<evidence type="ECO:0000256" key="2">
    <source>
        <dbReference type="SAM" id="Phobius"/>
    </source>
</evidence>
<keyword evidence="2" id="KW-0472">Membrane</keyword>
<proteinExistence type="predicted"/>
<keyword evidence="4" id="KW-1185">Reference proteome</keyword>
<dbReference type="Gene3D" id="1.20.140.150">
    <property type="match status" value="1"/>
</dbReference>
<feature type="compositionally biased region" description="Low complexity" evidence="1">
    <location>
        <begin position="256"/>
        <end position="276"/>
    </location>
</feature>
<evidence type="ECO:0000313" key="4">
    <source>
        <dbReference type="Proteomes" id="UP001562425"/>
    </source>
</evidence>
<feature type="transmembrane region" description="Helical" evidence="2">
    <location>
        <begin position="76"/>
        <end position="102"/>
    </location>
</feature>
<keyword evidence="2" id="KW-1133">Transmembrane helix</keyword>
<comment type="caution">
    <text evidence="3">The sequence shown here is derived from an EMBL/GenBank/DDBJ whole genome shotgun (WGS) entry which is preliminary data.</text>
</comment>
<evidence type="ECO:0000313" key="3">
    <source>
        <dbReference type="EMBL" id="KAL1376178.1"/>
    </source>
</evidence>
<name>A0ABD1CIG7_CULPP</name>
<feature type="compositionally biased region" description="Polar residues" evidence="1">
    <location>
        <begin position="292"/>
        <end position="307"/>
    </location>
</feature>
<feature type="transmembrane region" description="Helical" evidence="2">
    <location>
        <begin position="123"/>
        <end position="144"/>
    </location>
</feature>
<feature type="region of interest" description="Disordered" evidence="1">
    <location>
        <begin position="193"/>
        <end position="321"/>
    </location>
</feature>
<dbReference type="AlphaFoldDB" id="A0ABD1CIG7"/>
<feature type="transmembrane region" description="Helical" evidence="2">
    <location>
        <begin position="159"/>
        <end position="182"/>
    </location>
</feature>
<protein>
    <submittedName>
        <fullName evidence="3">Uncharacterized protein</fullName>
    </submittedName>
</protein>
<keyword evidence="2" id="KW-0812">Transmembrane</keyword>
<organism evidence="3 4">
    <name type="scientific">Culex pipiens pipiens</name>
    <name type="common">Northern house mosquito</name>
    <dbReference type="NCBI Taxonomy" id="38569"/>
    <lineage>
        <taxon>Eukaryota</taxon>
        <taxon>Metazoa</taxon>
        <taxon>Ecdysozoa</taxon>
        <taxon>Arthropoda</taxon>
        <taxon>Hexapoda</taxon>
        <taxon>Insecta</taxon>
        <taxon>Pterygota</taxon>
        <taxon>Neoptera</taxon>
        <taxon>Endopterygota</taxon>
        <taxon>Diptera</taxon>
        <taxon>Nematocera</taxon>
        <taxon>Culicoidea</taxon>
        <taxon>Culicidae</taxon>
        <taxon>Culicinae</taxon>
        <taxon>Culicini</taxon>
        <taxon>Culex</taxon>
        <taxon>Culex</taxon>
    </lineage>
</organism>
<gene>
    <name evidence="3" type="ORF">pipiens_004476</name>
</gene>
<sequence length="321" mass="33701">MAPIAPSIYAAIVTCLGFACFALSATAVGLPVWGRFRSRTPGFEDQGYFGPWKLCRQLTFRERCGNGVSYFKPSDAIFASGLLATFACIAFGLYCVLCILQIAMISSRDKIVMRYTTLVVQKLLLALVGAVLALVGAILFGVTADSSRGQFEVSRGASFYLQLVVVGLSLCLAVAAVLDLVLARRPGGDPTMLPTVSIAGSGRSTPTTVVNPGYRDNGRGGRGSRVGISVTDSSGRPYTGGSTATMASGSVQSMNTTLTSMTGSSTVSTTATPLRSSLKKPKPPSSSTDTLGIQNPGYQSPRLSRNGSVKKVRIQTHDTEV</sequence>